<dbReference type="EMBL" id="CP031037">
    <property type="protein sequence ID" value="QDZ20539.1"/>
    <property type="molecule type" value="Genomic_DNA"/>
</dbReference>
<reference evidence="2 3" key="1">
    <citation type="submission" date="2018-07" db="EMBL/GenBank/DDBJ databases">
        <title>The complete nuclear genome of the prasinophyte Chloropicon primus (CCMP1205).</title>
        <authorList>
            <person name="Pombert J.-F."/>
            <person name="Otis C."/>
            <person name="Turmel M."/>
            <person name="Lemieux C."/>
        </authorList>
    </citation>
    <scope>NUCLEOTIDE SEQUENCE [LARGE SCALE GENOMIC DNA]</scope>
    <source>
        <strain evidence="2 3">CCMP1205</strain>
    </source>
</reference>
<accession>A0A5B8MJE9</accession>
<organism evidence="2 3">
    <name type="scientific">Chloropicon primus</name>
    <dbReference type="NCBI Taxonomy" id="1764295"/>
    <lineage>
        <taxon>Eukaryota</taxon>
        <taxon>Viridiplantae</taxon>
        <taxon>Chlorophyta</taxon>
        <taxon>Chloropicophyceae</taxon>
        <taxon>Chloropicales</taxon>
        <taxon>Chloropicaceae</taxon>
        <taxon>Chloropicon</taxon>
    </lineage>
</organism>
<gene>
    <name evidence="2" type="ORF">A3770_04p30570</name>
</gene>
<keyword evidence="3" id="KW-1185">Reference proteome</keyword>
<proteinExistence type="predicted"/>
<dbReference type="Proteomes" id="UP000316726">
    <property type="component" value="Chromosome 4"/>
</dbReference>
<evidence type="ECO:0000256" key="1">
    <source>
        <dbReference type="SAM" id="Phobius"/>
    </source>
</evidence>
<keyword evidence="1" id="KW-1133">Transmembrane helix</keyword>
<protein>
    <submittedName>
        <fullName evidence="2">Uncharacterized protein</fullName>
    </submittedName>
</protein>
<evidence type="ECO:0000313" key="2">
    <source>
        <dbReference type="EMBL" id="QDZ20539.1"/>
    </source>
</evidence>
<dbReference type="AlphaFoldDB" id="A0A5B8MJE9"/>
<keyword evidence="1" id="KW-0472">Membrane</keyword>
<name>A0A5B8MJE9_9CHLO</name>
<evidence type="ECO:0000313" key="3">
    <source>
        <dbReference type="Proteomes" id="UP000316726"/>
    </source>
</evidence>
<dbReference type="OrthoDB" id="10674843at2759"/>
<keyword evidence="1" id="KW-0812">Transmembrane</keyword>
<sequence>MAAGEGGQPPGGEGEGQGKRTWSFSFKRAVNVAKGLNPIQTKRVSQIKDVAFEKVEGTKKYIQDMDISGEVRTRLYREYNERLRSIEPDLRNMGRAMGNQMLNTLLIPMNDPVEKKWREGLGYVGIYPEMTQLVVKPILQPFVDGLWEPFDGFIGQFKSELFVYVAMSGVAGLLTGYFIGKAKRDR</sequence>
<feature type="transmembrane region" description="Helical" evidence="1">
    <location>
        <begin position="161"/>
        <end position="180"/>
    </location>
</feature>